<name>A0A482WNM7_LAOST</name>
<proteinExistence type="predicted"/>
<keyword evidence="4" id="KW-1185">Reference proteome</keyword>
<feature type="region of interest" description="Disordered" evidence="1">
    <location>
        <begin position="1"/>
        <end position="34"/>
    </location>
</feature>
<evidence type="ECO:0000313" key="3">
    <source>
        <dbReference type="EMBL" id="RZF34781.1"/>
    </source>
</evidence>
<feature type="region of interest" description="Disordered" evidence="1">
    <location>
        <begin position="65"/>
        <end position="86"/>
    </location>
</feature>
<dbReference type="EMBL" id="QKKF02033066">
    <property type="protein sequence ID" value="RZF33975.1"/>
    <property type="molecule type" value="Genomic_DNA"/>
</dbReference>
<reference evidence="3" key="2">
    <citation type="submission" date="2019-02" db="EMBL/GenBank/DDBJ databases">
        <authorList>
            <person name="Zhu J."/>
            <person name="Jiang F."/>
            <person name="Wang X."/>
            <person name="Yang P."/>
            <person name="Bao Y."/>
            <person name="Zhao W."/>
            <person name="Wang W."/>
            <person name="Lu H."/>
            <person name="Wang Q."/>
            <person name="Cui N."/>
            <person name="Li J."/>
            <person name="Chen X."/>
            <person name="Luo L."/>
            <person name="Yu J."/>
            <person name="Kang L."/>
            <person name="Cui F."/>
        </authorList>
    </citation>
    <scope>NUCLEOTIDE SEQUENCE</scope>
    <source>
        <strain evidence="3">Lst14</strain>
        <tissue evidence="3">Whole body</tissue>
    </source>
</reference>
<evidence type="ECO:0000313" key="4">
    <source>
        <dbReference type="Proteomes" id="UP000291343"/>
    </source>
</evidence>
<feature type="compositionally biased region" description="Low complexity" evidence="1">
    <location>
        <begin position="11"/>
        <end position="25"/>
    </location>
</feature>
<accession>A0A482WNM7</accession>
<feature type="region of interest" description="Disordered" evidence="1">
    <location>
        <begin position="102"/>
        <end position="131"/>
    </location>
</feature>
<evidence type="ECO:0000256" key="1">
    <source>
        <dbReference type="SAM" id="MobiDB-lite"/>
    </source>
</evidence>
<dbReference type="Proteomes" id="UP000291343">
    <property type="component" value="Unassembled WGS sequence"/>
</dbReference>
<evidence type="ECO:0000313" key="2">
    <source>
        <dbReference type="EMBL" id="RZF33975.1"/>
    </source>
</evidence>
<comment type="caution">
    <text evidence="3">The sequence shown here is derived from an EMBL/GenBank/DDBJ whole genome shotgun (WGS) entry which is preliminary data.</text>
</comment>
<reference evidence="3 4" key="1">
    <citation type="journal article" date="2017" name="Gigascience">
        <title>Genome sequence of the small brown planthopper, Laodelphax striatellus.</title>
        <authorList>
            <person name="Zhu J."/>
            <person name="Jiang F."/>
            <person name="Wang X."/>
            <person name="Yang P."/>
            <person name="Bao Y."/>
            <person name="Zhao W."/>
            <person name="Wang W."/>
            <person name="Lu H."/>
            <person name="Wang Q."/>
            <person name="Cui N."/>
            <person name="Li J."/>
            <person name="Chen X."/>
            <person name="Luo L."/>
            <person name="Yu J."/>
            <person name="Kang L."/>
            <person name="Cui F."/>
        </authorList>
    </citation>
    <scope>NUCLEOTIDE SEQUENCE [LARGE SCALE GENOMIC DNA]</scope>
    <source>
        <strain evidence="3">Lst14</strain>
        <tissue evidence="3">Whole body</tissue>
    </source>
</reference>
<dbReference type="AlphaFoldDB" id="A0A482WNM7"/>
<sequence length="131" mass="14652">MGSGMSCESFPPSTTNPPRLTTPRTTFRKHRPSSNETARLCFLHVASSHLLETLRASPTLYTCTWPHVSQSDGTRRQSQDKDENSLHGDIYLLLDKDYPHLLASRQRRKQSKSSSPHGAQVALTCHINSPP</sequence>
<organism evidence="3 4">
    <name type="scientific">Laodelphax striatellus</name>
    <name type="common">Small brown planthopper</name>
    <name type="synonym">Delphax striatella</name>
    <dbReference type="NCBI Taxonomy" id="195883"/>
    <lineage>
        <taxon>Eukaryota</taxon>
        <taxon>Metazoa</taxon>
        <taxon>Ecdysozoa</taxon>
        <taxon>Arthropoda</taxon>
        <taxon>Hexapoda</taxon>
        <taxon>Insecta</taxon>
        <taxon>Pterygota</taxon>
        <taxon>Neoptera</taxon>
        <taxon>Paraneoptera</taxon>
        <taxon>Hemiptera</taxon>
        <taxon>Auchenorrhyncha</taxon>
        <taxon>Fulgoroidea</taxon>
        <taxon>Delphacidae</taxon>
        <taxon>Criomorphinae</taxon>
        <taxon>Laodelphax</taxon>
    </lineage>
</organism>
<gene>
    <name evidence="3" type="ORF">LSTR_LSTR007833</name>
    <name evidence="2" type="ORF">LSTR_LSTR014796</name>
</gene>
<dbReference type="InParanoid" id="A0A482WNM7"/>
<dbReference type="EMBL" id="QKKF02030383">
    <property type="protein sequence ID" value="RZF34781.1"/>
    <property type="molecule type" value="Genomic_DNA"/>
</dbReference>
<protein>
    <submittedName>
        <fullName evidence="3">Uncharacterized protein</fullName>
    </submittedName>
</protein>
<feature type="compositionally biased region" description="Basic and acidic residues" evidence="1">
    <location>
        <begin position="73"/>
        <end position="86"/>
    </location>
</feature>